<dbReference type="Gene3D" id="2.40.30.170">
    <property type="match status" value="1"/>
</dbReference>
<dbReference type="Pfam" id="PF25954">
    <property type="entry name" value="Beta-barrel_RND_2"/>
    <property type="match status" value="1"/>
</dbReference>
<dbReference type="GO" id="GO:0015562">
    <property type="term" value="F:efflux transmembrane transporter activity"/>
    <property type="evidence" value="ECO:0007669"/>
    <property type="project" value="TreeGrafter"/>
</dbReference>
<accession>A0A2N1J6L6</accession>
<dbReference type="NCBIfam" id="TIGR01730">
    <property type="entry name" value="RND_mfp"/>
    <property type="match status" value="1"/>
</dbReference>
<evidence type="ECO:0000313" key="7">
    <source>
        <dbReference type="Proteomes" id="UP000233248"/>
    </source>
</evidence>
<feature type="domain" description="Multidrug resistance protein MdtA-like barrel-sandwich hybrid" evidence="4">
    <location>
        <begin position="33"/>
        <end position="170"/>
    </location>
</feature>
<dbReference type="InterPro" id="IPR058792">
    <property type="entry name" value="Beta-barrel_RND_2"/>
</dbReference>
<keyword evidence="2" id="KW-0175">Coiled coil</keyword>
<dbReference type="InterPro" id="IPR058625">
    <property type="entry name" value="MdtA-like_BSH"/>
</dbReference>
<evidence type="ECO:0000259" key="5">
    <source>
        <dbReference type="Pfam" id="PF25954"/>
    </source>
</evidence>
<evidence type="ECO:0000256" key="2">
    <source>
        <dbReference type="SAM" id="Coils"/>
    </source>
</evidence>
<feature type="chain" id="PRO_5014819609" evidence="3">
    <location>
        <begin position="19"/>
        <end position="253"/>
    </location>
</feature>
<dbReference type="InterPro" id="IPR006143">
    <property type="entry name" value="RND_pump_MFP"/>
</dbReference>
<dbReference type="Gene3D" id="1.10.287.470">
    <property type="entry name" value="Helix hairpin bin"/>
    <property type="match status" value="1"/>
</dbReference>
<evidence type="ECO:0000256" key="3">
    <source>
        <dbReference type="SAM" id="SignalP"/>
    </source>
</evidence>
<sequence>MIRSLLLIVLFISSYAQEIQTSGTVISDNEKVITSRHFGYIKKVFVNEGSYVKKGQLLYQIDSSTLDSQKKEALLNLKILENKLEDIKLNYERYKRLYKQDLIAKYDLEQLQLNLLNLKNQVFIAKTKLKQIQNEYKYLNIKASNDSMVIKKSIKQGEMAIPGTPSLILTDLQSLKIKSSINESDLKLISKNQIVSIFFPSIKFKTKGKIEAIIPNIDTTSHSFIIKISFDKKQEAIYPGMYVKLNINLKQDK</sequence>
<dbReference type="KEGG" id="ahs:AHALO_1616"/>
<dbReference type="AlphaFoldDB" id="A0A2N1J6L6"/>
<name>A0A2N1J6L6_9BACT</name>
<dbReference type="OrthoDB" id="9806939at2"/>
<proteinExistence type="inferred from homology"/>
<dbReference type="EMBL" id="NXIF01000002">
    <property type="protein sequence ID" value="PKI82199.1"/>
    <property type="molecule type" value="Genomic_DNA"/>
</dbReference>
<evidence type="ECO:0000256" key="1">
    <source>
        <dbReference type="ARBA" id="ARBA00009477"/>
    </source>
</evidence>
<feature type="signal peptide" evidence="3">
    <location>
        <begin position="1"/>
        <end position="18"/>
    </location>
</feature>
<dbReference type="Pfam" id="PF25917">
    <property type="entry name" value="BSH_RND"/>
    <property type="match status" value="1"/>
</dbReference>
<evidence type="ECO:0000313" key="6">
    <source>
        <dbReference type="EMBL" id="PKI82199.1"/>
    </source>
</evidence>
<dbReference type="Gene3D" id="2.40.50.100">
    <property type="match status" value="1"/>
</dbReference>
<reference evidence="6 7" key="1">
    <citation type="submission" date="2017-09" db="EMBL/GenBank/DDBJ databases">
        <title>Genomics of the genus Arcobacter.</title>
        <authorList>
            <person name="Perez-Cataluna A."/>
            <person name="Figueras M.J."/>
            <person name="Salas-Masso N."/>
        </authorList>
    </citation>
    <scope>NUCLEOTIDE SEQUENCE [LARGE SCALE GENOMIC DNA]</scope>
    <source>
        <strain evidence="6 7">DSM 18005</strain>
    </source>
</reference>
<feature type="domain" description="CusB-like beta-barrel" evidence="5">
    <location>
        <begin position="179"/>
        <end position="248"/>
    </location>
</feature>
<comment type="caution">
    <text evidence="6">The sequence shown here is derived from an EMBL/GenBank/DDBJ whole genome shotgun (WGS) entry which is preliminary data.</text>
</comment>
<dbReference type="Proteomes" id="UP000233248">
    <property type="component" value="Unassembled WGS sequence"/>
</dbReference>
<evidence type="ECO:0000259" key="4">
    <source>
        <dbReference type="Pfam" id="PF25917"/>
    </source>
</evidence>
<dbReference type="PANTHER" id="PTHR30469:SF15">
    <property type="entry name" value="HLYD FAMILY OF SECRETION PROTEINS"/>
    <property type="match status" value="1"/>
</dbReference>
<organism evidence="6 7">
    <name type="scientific">Malaciobacter halophilus</name>
    <dbReference type="NCBI Taxonomy" id="197482"/>
    <lineage>
        <taxon>Bacteria</taxon>
        <taxon>Pseudomonadati</taxon>
        <taxon>Campylobacterota</taxon>
        <taxon>Epsilonproteobacteria</taxon>
        <taxon>Campylobacterales</taxon>
        <taxon>Arcobacteraceae</taxon>
        <taxon>Malaciobacter</taxon>
    </lineage>
</organism>
<dbReference type="PANTHER" id="PTHR30469">
    <property type="entry name" value="MULTIDRUG RESISTANCE PROTEIN MDTA"/>
    <property type="match status" value="1"/>
</dbReference>
<dbReference type="GO" id="GO:1990281">
    <property type="term" value="C:efflux pump complex"/>
    <property type="evidence" value="ECO:0007669"/>
    <property type="project" value="TreeGrafter"/>
</dbReference>
<gene>
    <name evidence="6" type="ORF">CP960_00140</name>
</gene>
<dbReference type="RefSeq" id="WP_101183152.1">
    <property type="nucleotide sequence ID" value="NZ_CP031218.1"/>
</dbReference>
<dbReference type="SUPFAM" id="SSF111369">
    <property type="entry name" value="HlyD-like secretion proteins"/>
    <property type="match status" value="1"/>
</dbReference>
<comment type="similarity">
    <text evidence="1">Belongs to the membrane fusion protein (MFP) (TC 8.A.1) family.</text>
</comment>
<feature type="coiled-coil region" evidence="2">
    <location>
        <begin position="70"/>
        <end position="135"/>
    </location>
</feature>
<protein>
    <submittedName>
        <fullName evidence="6">Efflux transporter periplasmic adaptor subunit</fullName>
    </submittedName>
</protein>
<keyword evidence="3" id="KW-0732">Signal</keyword>
<keyword evidence="7" id="KW-1185">Reference proteome</keyword>